<dbReference type="RefSeq" id="WP_052674456.1">
    <property type="nucleotide sequence ID" value="NZ_FNGQ01000003.1"/>
</dbReference>
<evidence type="ECO:0000313" key="3">
    <source>
        <dbReference type="Proteomes" id="UP000033448"/>
    </source>
</evidence>
<evidence type="ECO:0000259" key="1">
    <source>
        <dbReference type="PROSITE" id="PS51725"/>
    </source>
</evidence>
<accession>A0A0F0KG77</accession>
<name>A0A0F0KG77_9MICO</name>
<dbReference type="OrthoDB" id="3695636at2"/>
<gene>
    <name evidence="2" type="primary">lsrG</name>
    <name evidence="2" type="ORF">RL72_02943</name>
</gene>
<dbReference type="Pfam" id="PF03992">
    <property type="entry name" value="ABM"/>
    <property type="match status" value="1"/>
</dbReference>
<dbReference type="EMBL" id="JYIT01000083">
    <property type="protein sequence ID" value="KJL19897.1"/>
    <property type="molecule type" value="Genomic_DNA"/>
</dbReference>
<sequence>MHLYAEFRAVPGAGDAVASLVAGYRRSVAEEPGAVRFDAHRLRDDPDRFFVYEEYADDAAFRAHVSAPANAVFNAALAPLVVGGGSRLTWLAEIPDAHGVAEAAVA</sequence>
<organism evidence="2 3">
    <name type="scientific">Microbacterium azadirachtae</name>
    <dbReference type="NCBI Taxonomy" id="582680"/>
    <lineage>
        <taxon>Bacteria</taxon>
        <taxon>Bacillati</taxon>
        <taxon>Actinomycetota</taxon>
        <taxon>Actinomycetes</taxon>
        <taxon>Micrococcales</taxon>
        <taxon>Microbacteriaceae</taxon>
        <taxon>Microbacterium</taxon>
    </lineage>
</organism>
<dbReference type="SUPFAM" id="SSF54909">
    <property type="entry name" value="Dimeric alpha+beta barrel"/>
    <property type="match status" value="1"/>
</dbReference>
<dbReference type="Proteomes" id="UP000033448">
    <property type="component" value="Unassembled WGS sequence"/>
</dbReference>
<comment type="caution">
    <text evidence="2">The sequence shown here is derived from an EMBL/GenBank/DDBJ whole genome shotgun (WGS) entry which is preliminary data.</text>
</comment>
<dbReference type="AlphaFoldDB" id="A0A0F0KG77"/>
<protein>
    <submittedName>
        <fullName evidence="2">Autoinducer 2-degrading protein LsrG</fullName>
    </submittedName>
</protein>
<reference evidence="2 3" key="1">
    <citation type="submission" date="2015-02" db="EMBL/GenBank/DDBJ databases">
        <title>Draft genome sequences of ten Microbacterium spp. with emphasis on heavy metal contaminated environments.</title>
        <authorList>
            <person name="Corretto E."/>
        </authorList>
    </citation>
    <scope>NUCLEOTIDE SEQUENCE [LARGE SCALE GENOMIC DNA]</scope>
    <source>
        <strain evidence="2 3">DSM 23848</strain>
    </source>
</reference>
<proteinExistence type="predicted"/>
<evidence type="ECO:0000313" key="2">
    <source>
        <dbReference type="EMBL" id="KJL19897.1"/>
    </source>
</evidence>
<dbReference type="InterPro" id="IPR007138">
    <property type="entry name" value="ABM_dom"/>
</dbReference>
<dbReference type="Gene3D" id="3.30.70.100">
    <property type="match status" value="1"/>
</dbReference>
<feature type="domain" description="ABM" evidence="1">
    <location>
        <begin position="1"/>
        <end position="89"/>
    </location>
</feature>
<keyword evidence="3" id="KW-1185">Reference proteome</keyword>
<dbReference type="PROSITE" id="PS51725">
    <property type="entry name" value="ABM"/>
    <property type="match status" value="1"/>
</dbReference>
<dbReference type="PATRIC" id="fig|582680.7.peg.3000"/>
<dbReference type="InterPro" id="IPR011008">
    <property type="entry name" value="Dimeric_a/b-barrel"/>
</dbReference>